<dbReference type="InterPro" id="IPR006104">
    <property type="entry name" value="Glyco_hydro_2_N"/>
</dbReference>
<dbReference type="SUPFAM" id="SSF49785">
    <property type="entry name" value="Galactose-binding domain-like"/>
    <property type="match status" value="3"/>
</dbReference>
<dbReference type="Pfam" id="PF02837">
    <property type="entry name" value="Glyco_hydro_2_N"/>
    <property type="match status" value="1"/>
</dbReference>
<dbReference type="InterPro" id="IPR013783">
    <property type="entry name" value="Ig-like_fold"/>
</dbReference>
<evidence type="ECO:0000259" key="6">
    <source>
        <dbReference type="Pfam" id="PF02837"/>
    </source>
</evidence>
<dbReference type="PROSITE" id="PS00608">
    <property type="entry name" value="GLYCOSYL_HYDROL_F2_2"/>
    <property type="match status" value="1"/>
</dbReference>
<comment type="similarity">
    <text evidence="1">Belongs to the glycosyl hydrolase 2 family.</text>
</comment>
<feature type="domain" description="Glycoside hydrolase family 2 catalytic" evidence="5">
    <location>
        <begin position="450"/>
        <end position="675"/>
    </location>
</feature>
<dbReference type="Pfam" id="PF00703">
    <property type="entry name" value="Glyco_hydro_2"/>
    <property type="match status" value="1"/>
</dbReference>
<dbReference type="InterPro" id="IPR023232">
    <property type="entry name" value="Glyco_hydro_2_AS"/>
</dbReference>
<evidence type="ECO:0000259" key="8">
    <source>
        <dbReference type="Pfam" id="PF18565"/>
    </source>
</evidence>
<organism evidence="9 10">
    <name type="scientific">Haloferula luteola</name>
    <dbReference type="NCBI Taxonomy" id="595692"/>
    <lineage>
        <taxon>Bacteria</taxon>
        <taxon>Pseudomonadati</taxon>
        <taxon>Verrucomicrobiota</taxon>
        <taxon>Verrucomicrobiia</taxon>
        <taxon>Verrucomicrobiales</taxon>
        <taxon>Verrucomicrobiaceae</taxon>
        <taxon>Haloferula</taxon>
    </lineage>
</organism>
<dbReference type="PRINTS" id="PR00132">
    <property type="entry name" value="GLHYDRLASE2"/>
</dbReference>
<dbReference type="SUPFAM" id="SSF51445">
    <property type="entry name" value="(Trans)glycosidases"/>
    <property type="match status" value="1"/>
</dbReference>
<sequence length="945" mass="105645">MLKSFFSLCYLAGILIGSAETIDFNADWKFLRGDRPGAEQLSFDDSDWRTLDLPHDWSIEDLPAQDGSIPELEAVAGEWRFMPGDQQAWSQRDFDDTAWSKVTLPDAWENHGQSDQDNVYGWYRRTLEVPQALRGKDLDLLLGKIDDVDETWVNGTRIGGTGSFPPQYHWADEVPRRYRVPASLVGADGLLTLAVRVFDGANRGGILAAGTPSERVGPFDPVAASNRHFTGFTVGGTGWYRKSFTLPEKGQRVAVIFDGIYMNSEVWINGHSLGDHPHGYTGFELDLSPFLNPSGEPNVLAVKVRNEGQNSRWYSGSGIYRSVQLRVTHPVHIPTWGTFVTTPTVTPQKAVVRVSAEITNGEASPRQLLAQVRILDPAGKSVGSTRTPVEIRGGETHIPQLEIAVPSPLLWTPDSPHLYTAVTEILDGNQLLDAITTVFGIRSIEVDARRGFLLNGQPLLLRGGCIHHDNGPLGALALARAEERKVELLKAQGFNALRSSHNPPSTALLDACDRLGLLVIDEAFDQWNEPKENNLEGHQRFFANWHARDLAAMVRRDRNHPSVIMWSVGNEIPEQFRAPEIGPLLRKEVLQHDTTRPLTQAFHRIEPWDEVSKEGFHHLDVVGYNYLSDKYESDHRQAPDRIMLGTESYPKEAFNDWSAVEQHPYVIGDFVWTAFDYLGEAGLAHSVLSNEANPFFMGWPWTNAWSGDLDLCGFKKPQSYYRDVLWNRRDIALFVHDPIPAGLTEVLSGWAWPKESENWNPREEDQRTRQISVYSRCEKVRLELNGRTVGEQRITGESKLTAHFEVPYEPGELKAIGLRNGRPVAETRLVTTGKPAAIRLVADRSTLHADRQDLSYVTVEVVDDHGRRVPDARISIHFSVTGEGELAGQANARPHEPASFQQPSCITWQGRCLAIIRPQGNMGEIQLSAEADGLKSATLSFEVKH</sequence>
<dbReference type="Proteomes" id="UP000557717">
    <property type="component" value="Unassembled WGS sequence"/>
</dbReference>
<evidence type="ECO:0000256" key="1">
    <source>
        <dbReference type="ARBA" id="ARBA00007401"/>
    </source>
</evidence>
<dbReference type="InterPro" id="IPR032311">
    <property type="entry name" value="DUF4982"/>
</dbReference>
<comment type="caution">
    <text evidence="9">The sequence shown here is derived from an EMBL/GenBank/DDBJ whole genome shotgun (WGS) entry which is preliminary data.</text>
</comment>
<dbReference type="EC" id="3.2.1.23" evidence="9"/>
<reference evidence="9 10" key="1">
    <citation type="submission" date="2020-08" db="EMBL/GenBank/DDBJ databases">
        <title>Genomic Encyclopedia of Type Strains, Phase IV (KMG-IV): sequencing the most valuable type-strain genomes for metagenomic binning, comparative biology and taxonomic classification.</title>
        <authorList>
            <person name="Goeker M."/>
        </authorList>
    </citation>
    <scope>NUCLEOTIDE SEQUENCE [LARGE SCALE GENOMIC DNA]</scope>
    <source>
        <strain evidence="9 10">YC6886</strain>
    </source>
</reference>
<dbReference type="Pfam" id="PF02836">
    <property type="entry name" value="Glyco_hydro_2_C"/>
    <property type="match status" value="1"/>
</dbReference>
<dbReference type="Pfam" id="PF18565">
    <property type="entry name" value="Glyco_hydro2_C5"/>
    <property type="match status" value="1"/>
</dbReference>
<dbReference type="EMBL" id="JACHFD010000001">
    <property type="protein sequence ID" value="MBB5350053.1"/>
    <property type="molecule type" value="Genomic_DNA"/>
</dbReference>
<keyword evidence="3 9" id="KW-0326">Glycosidase</keyword>
<name>A0A840UYH8_9BACT</name>
<dbReference type="InterPro" id="IPR051913">
    <property type="entry name" value="GH2_Domain-Containing"/>
</dbReference>
<dbReference type="SUPFAM" id="SSF49303">
    <property type="entry name" value="beta-Galactosidase/glucuronidase domain"/>
    <property type="match status" value="1"/>
</dbReference>
<evidence type="ECO:0000313" key="9">
    <source>
        <dbReference type="EMBL" id="MBB5350053.1"/>
    </source>
</evidence>
<accession>A0A840UYH8</accession>
<keyword evidence="2 9" id="KW-0378">Hydrolase</keyword>
<dbReference type="Gene3D" id="2.60.120.260">
    <property type="entry name" value="Galactose-binding domain-like"/>
    <property type="match status" value="3"/>
</dbReference>
<dbReference type="InterPro" id="IPR017853">
    <property type="entry name" value="GH"/>
</dbReference>
<evidence type="ECO:0000313" key="10">
    <source>
        <dbReference type="Proteomes" id="UP000557717"/>
    </source>
</evidence>
<dbReference type="Gene3D" id="3.20.20.80">
    <property type="entry name" value="Glycosidases"/>
    <property type="match status" value="2"/>
</dbReference>
<dbReference type="Pfam" id="PF16355">
    <property type="entry name" value="DUF4982"/>
    <property type="match status" value="1"/>
</dbReference>
<dbReference type="PANTHER" id="PTHR42732">
    <property type="entry name" value="BETA-GALACTOSIDASE"/>
    <property type="match status" value="1"/>
</dbReference>
<gene>
    <name evidence="9" type="ORF">HNR46_000274</name>
</gene>
<dbReference type="InterPro" id="IPR040605">
    <property type="entry name" value="Glyco_hydro2_dom5"/>
</dbReference>
<feature type="domain" description="Glycoside hydrolase family 2 immunoglobulin-like beta-sandwich" evidence="4">
    <location>
        <begin position="339"/>
        <end position="442"/>
    </location>
</feature>
<proteinExistence type="inferred from homology"/>
<feature type="domain" description="DUF4982" evidence="7">
    <location>
        <begin position="770"/>
        <end position="825"/>
    </location>
</feature>
<dbReference type="InterPro" id="IPR006101">
    <property type="entry name" value="Glyco_hydro_2"/>
</dbReference>
<dbReference type="GO" id="GO:0005975">
    <property type="term" value="P:carbohydrate metabolic process"/>
    <property type="evidence" value="ECO:0007669"/>
    <property type="project" value="InterPro"/>
</dbReference>
<evidence type="ECO:0000259" key="5">
    <source>
        <dbReference type="Pfam" id="PF02836"/>
    </source>
</evidence>
<dbReference type="InterPro" id="IPR036156">
    <property type="entry name" value="Beta-gal/glucu_dom_sf"/>
</dbReference>
<dbReference type="RefSeq" id="WP_184015051.1">
    <property type="nucleotide sequence ID" value="NZ_JACHFD010000001.1"/>
</dbReference>
<evidence type="ECO:0000259" key="4">
    <source>
        <dbReference type="Pfam" id="PF00703"/>
    </source>
</evidence>
<evidence type="ECO:0000256" key="3">
    <source>
        <dbReference type="ARBA" id="ARBA00023295"/>
    </source>
</evidence>
<dbReference type="Gene3D" id="2.60.40.10">
    <property type="entry name" value="Immunoglobulins"/>
    <property type="match status" value="3"/>
</dbReference>
<evidence type="ECO:0000259" key="7">
    <source>
        <dbReference type="Pfam" id="PF16355"/>
    </source>
</evidence>
<dbReference type="InterPro" id="IPR006102">
    <property type="entry name" value="Ig-like_GH2"/>
</dbReference>
<feature type="domain" description="Glycosyl hydrolases family 2 sugar binding" evidence="6">
    <location>
        <begin position="233"/>
        <end position="325"/>
    </location>
</feature>
<evidence type="ECO:0000256" key="2">
    <source>
        <dbReference type="ARBA" id="ARBA00022801"/>
    </source>
</evidence>
<dbReference type="AlphaFoldDB" id="A0A840UYH8"/>
<feature type="domain" description="Glycoside hydrolase family 2" evidence="8">
    <location>
        <begin position="838"/>
        <end position="939"/>
    </location>
</feature>
<dbReference type="InterPro" id="IPR008979">
    <property type="entry name" value="Galactose-bd-like_sf"/>
</dbReference>
<keyword evidence="10" id="KW-1185">Reference proteome</keyword>
<dbReference type="GO" id="GO:0004565">
    <property type="term" value="F:beta-galactosidase activity"/>
    <property type="evidence" value="ECO:0007669"/>
    <property type="project" value="UniProtKB-EC"/>
</dbReference>
<protein>
    <submittedName>
        <fullName evidence="9">Beta-galactosidase</fullName>
        <ecNumber evidence="9">3.2.1.23</ecNumber>
    </submittedName>
</protein>
<dbReference type="InterPro" id="IPR006103">
    <property type="entry name" value="Glyco_hydro_2_cat"/>
</dbReference>
<dbReference type="PANTHER" id="PTHR42732:SF1">
    <property type="entry name" value="BETA-MANNOSIDASE"/>
    <property type="match status" value="1"/>
</dbReference>